<evidence type="ECO:0000313" key="1">
    <source>
        <dbReference type="EMBL" id="CAG1850318.1"/>
    </source>
</evidence>
<protein>
    <submittedName>
        <fullName evidence="1">(wild Malaysian banana) hypothetical protein</fullName>
    </submittedName>
</protein>
<sequence length="80" mass="8800">MTNMEHSVSSEVISSMRVMMTEDANSAVGSSFLLDDDSSIPFSVDDISKSMTEIEVADVDPPPLIRQNSGFVFLLQRKES</sequence>
<dbReference type="PANTHER" id="PTHR16027">
    <property type="entry name" value="DILUTE DOMAIN-CONTAINING PROTEIN YPR089W"/>
    <property type="match status" value="1"/>
</dbReference>
<reference evidence="1" key="1">
    <citation type="submission" date="2021-03" db="EMBL/GenBank/DDBJ databases">
        <authorList>
            <consortium name="Genoscope - CEA"/>
            <person name="William W."/>
        </authorList>
    </citation>
    <scope>NUCLEOTIDE SEQUENCE</scope>
    <source>
        <strain evidence="1">Doubled-haploid Pahang</strain>
    </source>
</reference>
<dbReference type="EMBL" id="HG996468">
    <property type="protein sequence ID" value="CAG1850318.1"/>
    <property type="molecule type" value="Genomic_DNA"/>
</dbReference>
<proteinExistence type="predicted"/>
<organism evidence="1">
    <name type="scientific">Musa acuminata subsp. malaccensis</name>
    <name type="common">Wild banana</name>
    <name type="synonym">Musa malaccensis</name>
    <dbReference type="NCBI Taxonomy" id="214687"/>
    <lineage>
        <taxon>Eukaryota</taxon>
        <taxon>Viridiplantae</taxon>
        <taxon>Streptophyta</taxon>
        <taxon>Embryophyta</taxon>
        <taxon>Tracheophyta</taxon>
        <taxon>Spermatophyta</taxon>
        <taxon>Magnoliopsida</taxon>
        <taxon>Liliopsida</taxon>
        <taxon>Zingiberales</taxon>
        <taxon>Musaceae</taxon>
        <taxon>Musa</taxon>
    </lineage>
</organism>
<dbReference type="InterPro" id="IPR052072">
    <property type="entry name" value="Vascular_dev_regulator"/>
</dbReference>
<dbReference type="AlphaFoldDB" id="A0A8D7FE01"/>
<gene>
    <name evidence="1" type="ORF">GSMUA_202490.1</name>
</gene>
<dbReference type="PANTHER" id="PTHR16027:SF6">
    <property type="entry name" value="DILUTE DOMAIN-CONTAINING PROTEIN"/>
    <property type="match status" value="1"/>
</dbReference>
<accession>A0A8D7FE01</accession>
<name>A0A8D7FE01_MUSAM</name>